<evidence type="ECO:0000256" key="7">
    <source>
        <dbReference type="SAM" id="Phobius"/>
    </source>
</evidence>
<evidence type="ECO:0000256" key="1">
    <source>
        <dbReference type="ARBA" id="ARBA00004651"/>
    </source>
</evidence>
<feature type="transmembrane region" description="Helical" evidence="7">
    <location>
        <begin position="294"/>
        <end position="314"/>
    </location>
</feature>
<dbReference type="GO" id="GO:0005886">
    <property type="term" value="C:plasma membrane"/>
    <property type="evidence" value="ECO:0007669"/>
    <property type="project" value="UniProtKB-SubCell"/>
</dbReference>
<dbReference type="Pfam" id="PF06271">
    <property type="entry name" value="RDD"/>
    <property type="match status" value="1"/>
</dbReference>
<keyword evidence="2" id="KW-1003">Cell membrane</keyword>
<feature type="transmembrane region" description="Helical" evidence="7">
    <location>
        <begin position="345"/>
        <end position="364"/>
    </location>
</feature>
<feature type="domain" description="RDD" evidence="8">
    <location>
        <begin position="253"/>
        <end position="377"/>
    </location>
</feature>
<accession>A0A2N9LCB7</accession>
<evidence type="ECO:0000256" key="5">
    <source>
        <dbReference type="ARBA" id="ARBA00023136"/>
    </source>
</evidence>
<dbReference type="PANTHER" id="PTHR36115:SF10">
    <property type="entry name" value="RDD DOMAIN-CONTAINING PROTEIN"/>
    <property type="match status" value="1"/>
</dbReference>
<evidence type="ECO:0000313" key="10">
    <source>
        <dbReference type="Proteomes" id="UP000239735"/>
    </source>
</evidence>
<sequence length="383" mass="40766">MAARFASAPSYSEMLAREALAAARAAEAASKAAQEAHAAAQSVLSAVSMADPDWDSRAEAGQISDSYTAAATMPTPQDSFGPTLVEELPLIADSPAPEQPVQPPSATPARTKSRKRRQSSNATADTVQHDSLSAALDAAAVEDAPAAEVAEPIFANLIQFPREVIATRKMRPRRAEGPFAAFSSASQLSIFEVDPETVSTQPSTAVADGPAAPDWMRTEWSNLEPNLPPQQELLEKEEPAPQIPQSATFKLVSLNRRLMAFVVDGSLTLAAFVGAAALAVTYGKEPMLPRTLEFVAAFALLAIAAAYQALFFTLGNGTPGMIYAGVGLRTLDGQSPTRAQRCARLMALPLSVLPVGLGLIWALFDETHLTWHDRLSGTYLRKR</sequence>
<keyword evidence="4 7" id="KW-1133">Transmembrane helix</keyword>
<reference evidence="10" key="1">
    <citation type="submission" date="2018-02" db="EMBL/GenBank/DDBJ databases">
        <authorList>
            <person name="Hausmann B."/>
        </authorList>
    </citation>
    <scope>NUCLEOTIDE SEQUENCE [LARGE SCALE GENOMIC DNA]</scope>
    <source>
        <strain evidence="10">Peat soil MAG SbA5</strain>
    </source>
</reference>
<dbReference type="EMBL" id="OKRB01000086">
    <property type="protein sequence ID" value="SPE20939.1"/>
    <property type="molecule type" value="Genomic_DNA"/>
</dbReference>
<evidence type="ECO:0000256" key="2">
    <source>
        <dbReference type="ARBA" id="ARBA00022475"/>
    </source>
</evidence>
<dbReference type="AlphaFoldDB" id="A0A2N9LCB7"/>
<keyword evidence="5 7" id="KW-0472">Membrane</keyword>
<proteinExistence type="predicted"/>
<evidence type="ECO:0000256" key="6">
    <source>
        <dbReference type="SAM" id="MobiDB-lite"/>
    </source>
</evidence>
<keyword evidence="3 7" id="KW-0812">Transmembrane</keyword>
<name>A0A2N9LCB7_9BACT</name>
<evidence type="ECO:0000256" key="3">
    <source>
        <dbReference type="ARBA" id="ARBA00022692"/>
    </source>
</evidence>
<dbReference type="InterPro" id="IPR051791">
    <property type="entry name" value="Pra-immunoreactive"/>
</dbReference>
<gene>
    <name evidence="9" type="ORF">SBA5_30144</name>
</gene>
<feature type="compositionally biased region" description="Pro residues" evidence="6">
    <location>
        <begin position="97"/>
        <end position="106"/>
    </location>
</feature>
<protein>
    <submittedName>
        <fullName evidence="9">Putative RDD domain protein</fullName>
    </submittedName>
</protein>
<dbReference type="PANTHER" id="PTHR36115">
    <property type="entry name" value="PROLINE-RICH ANTIGEN HOMOLOG-RELATED"/>
    <property type="match status" value="1"/>
</dbReference>
<organism evidence="9 10">
    <name type="scientific">Candidatus Sulfuritelmatomonas gaucii</name>
    <dbReference type="NCBI Taxonomy" id="2043161"/>
    <lineage>
        <taxon>Bacteria</taxon>
        <taxon>Pseudomonadati</taxon>
        <taxon>Acidobacteriota</taxon>
        <taxon>Terriglobia</taxon>
        <taxon>Terriglobales</taxon>
        <taxon>Acidobacteriaceae</taxon>
        <taxon>Candidatus Sulfuritelmatomonas</taxon>
    </lineage>
</organism>
<evidence type="ECO:0000259" key="8">
    <source>
        <dbReference type="Pfam" id="PF06271"/>
    </source>
</evidence>
<dbReference type="Proteomes" id="UP000239735">
    <property type="component" value="Unassembled WGS sequence"/>
</dbReference>
<evidence type="ECO:0000313" key="9">
    <source>
        <dbReference type="EMBL" id="SPE20939.1"/>
    </source>
</evidence>
<dbReference type="InterPro" id="IPR010432">
    <property type="entry name" value="RDD"/>
</dbReference>
<feature type="region of interest" description="Disordered" evidence="6">
    <location>
        <begin position="94"/>
        <end position="129"/>
    </location>
</feature>
<evidence type="ECO:0000256" key="4">
    <source>
        <dbReference type="ARBA" id="ARBA00022989"/>
    </source>
</evidence>
<feature type="transmembrane region" description="Helical" evidence="7">
    <location>
        <begin position="258"/>
        <end position="282"/>
    </location>
</feature>
<comment type="subcellular location">
    <subcellularLocation>
        <location evidence="1">Cell membrane</location>
        <topology evidence="1">Multi-pass membrane protein</topology>
    </subcellularLocation>
</comment>